<gene>
    <name evidence="3" type="ORF">Tci_850920</name>
</gene>
<keyword evidence="1" id="KW-0862">Zinc</keyword>
<dbReference type="GO" id="GO:0008270">
    <property type="term" value="F:zinc ion binding"/>
    <property type="evidence" value="ECO:0007669"/>
    <property type="project" value="UniProtKB-KW"/>
</dbReference>
<keyword evidence="1" id="KW-0863">Zinc-finger</keyword>
<dbReference type="Pfam" id="PF00098">
    <property type="entry name" value="zf-CCHC"/>
    <property type="match status" value="1"/>
</dbReference>
<dbReference type="InterPro" id="IPR036875">
    <property type="entry name" value="Znf_CCHC_sf"/>
</dbReference>
<evidence type="ECO:0000259" key="2">
    <source>
        <dbReference type="PROSITE" id="PS50158"/>
    </source>
</evidence>
<feature type="non-terminal residue" evidence="3">
    <location>
        <position position="1"/>
    </location>
</feature>
<evidence type="ECO:0000313" key="3">
    <source>
        <dbReference type="EMBL" id="GFC78950.1"/>
    </source>
</evidence>
<comment type="caution">
    <text evidence="3">The sequence shown here is derived from an EMBL/GenBank/DDBJ whole genome shotgun (WGS) entry which is preliminary data.</text>
</comment>
<dbReference type="SMART" id="SM00343">
    <property type="entry name" value="ZnF_C2HC"/>
    <property type="match status" value="1"/>
</dbReference>
<dbReference type="EMBL" id="BKCJ011068152">
    <property type="protein sequence ID" value="GFC78950.1"/>
    <property type="molecule type" value="Genomic_DNA"/>
</dbReference>
<dbReference type="InterPro" id="IPR001878">
    <property type="entry name" value="Znf_CCHC"/>
</dbReference>
<dbReference type="AlphaFoldDB" id="A0A699QYR4"/>
<dbReference type="PROSITE" id="PS50158">
    <property type="entry name" value="ZF_CCHC"/>
    <property type="match status" value="1"/>
</dbReference>
<organism evidence="3">
    <name type="scientific">Tanacetum cinerariifolium</name>
    <name type="common">Dalmatian daisy</name>
    <name type="synonym">Chrysanthemum cinerariifolium</name>
    <dbReference type="NCBI Taxonomy" id="118510"/>
    <lineage>
        <taxon>Eukaryota</taxon>
        <taxon>Viridiplantae</taxon>
        <taxon>Streptophyta</taxon>
        <taxon>Embryophyta</taxon>
        <taxon>Tracheophyta</taxon>
        <taxon>Spermatophyta</taxon>
        <taxon>Magnoliopsida</taxon>
        <taxon>eudicotyledons</taxon>
        <taxon>Gunneridae</taxon>
        <taxon>Pentapetalae</taxon>
        <taxon>asterids</taxon>
        <taxon>campanulids</taxon>
        <taxon>Asterales</taxon>
        <taxon>Asteraceae</taxon>
        <taxon>Asteroideae</taxon>
        <taxon>Anthemideae</taxon>
        <taxon>Anthemidinae</taxon>
        <taxon>Tanacetum</taxon>
    </lineage>
</organism>
<dbReference type="SUPFAM" id="SSF57756">
    <property type="entry name" value="Retrovirus zinc finger-like domains"/>
    <property type="match status" value="1"/>
</dbReference>
<protein>
    <recommendedName>
        <fullName evidence="2">CCHC-type domain-containing protein</fullName>
    </recommendedName>
</protein>
<dbReference type="Gene3D" id="4.10.60.10">
    <property type="entry name" value="Zinc finger, CCHC-type"/>
    <property type="match status" value="1"/>
</dbReference>
<feature type="non-terminal residue" evidence="3">
    <location>
        <position position="222"/>
    </location>
</feature>
<name>A0A699QYR4_TANCI</name>
<accession>A0A699QYR4</accession>
<sequence length="222" mass="25836">YSRFYKMMNELIRNQCKVTNHKVNVQFLLQLQPEWQRNRGKAIINSPQPIYDQEPFMVAEDDETSKDKEIDKLMALISLSFKKIYKPTNNNLQTSSNTSRANQDNSLRIHRNVGYENQRIGNVVGARENVGSSVVQKSGIQCYNCKEFGHVARECQKPKREKDASYHKENMLLCKQEEARIQLNAEQANWRDDTGDDELEDQELEVHYMYMAQLQEVSPDAA</sequence>
<keyword evidence="1" id="KW-0479">Metal-binding</keyword>
<dbReference type="GO" id="GO:0003676">
    <property type="term" value="F:nucleic acid binding"/>
    <property type="evidence" value="ECO:0007669"/>
    <property type="project" value="InterPro"/>
</dbReference>
<proteinExistence type="predicted"/>
<feature type="domain" description="CCHC-type" evidence="2">
    <location>
        <begin position="142"/>
        <end position="157"/>
    </location>
</feature>
<reference evidence="3" key="1">
    <citation type="journal article" date="2019" name="Sci. Rep.">
        <title>Draft genome of Tanacetum cinerariifolium, the natural source of mosquito coil.</title>
        <authorList>
            <person name="Yamashiro T."/>
            <person name="Shiraishi A."/>
            <person name="Satake H."/>
            <person name="Nakayama K."/>
        </authorList>
    </citation>
    <scope>NUCLEOTIDE SEQUENCE</scope>
</reference>
<evidence type="ECO:0000256" key="1">
    <source>
        <dbReference type="PROSITE-ProRule" id="PRU00047"/>
    </source>
</evidence>